<keyword evidence="2" id="KW-1133">Transmembrane helix</keyword>
<keyword evidence="4" id="KW-0808">Transferase</keyword>
<name>A0A165CXV9_9APHY</name>
<dbReference type="SUPFAM" id="SSF69593">
    <property type="entry name" value="Glycerol-3-phosphate (1)-acyltransferase"/>
    <property type="match status" value="1"/>
</dbReference>
<evidence type="ECO:0000256" key="1">
    <source>
        <dbReference type="SAM" id="MobiDB-lite"/>
    </source>
</evidence>
<dbReference type="STRING" id="1314785.A0A165CXV9"/>
<keyword evidence="2" id="KW-0812">Transmembrane</keyword>
<evidence type="ECO:0000313" key="5">
    <source>
        <dbReference type="Proteomes" id="UP000076871"/>
    </source>
</evidence>
<dbReference type="Pfam" id="PF01553">
    <property type="entry name" value="Acyltransferase"/>
    <property type="match status" value="1"/>
</dbReference>
<accession>A0A165CXV9</accession>
<feature type="region of interest" description="Disordered" evidence="1">
    <location>
        <begin position="517"/>
        <end position="574"/>
    </location>
</feature>
<evidence type="ECO:0000259" key="3">
    <source>
        <dbReference type="SMART" id="SM00563"/>
    </source>
</evidence>
<feature type="region of interest" description="Disordered" evidence="1">
    <location>
        <begin position="94"/>
        <end position="114"/>
    </location>
</feature>
<evidence type="ECO:0000256" key="2">
    <source>
        <dbReference type="SAM" id="Phobius"/>
    </source>
</evidence>
<protein>
    <submittedName>
        <fullName evidence="4">Acyltransferase</fullName>
    </submittedName>
</protein>
<sequence>MEIQLVYRVLRKLSHWALSFYSEIQVVGEENVPSDGPIIVVSCHHNEILDIATLASTIPRCRLLRFWAKASLFKNPIARAILVLSGNIPVHRNPNSTRSSDIGTEANSSASASDSKQALFRQTFLALDRGEAIGVFPEGTSYTEPHIAQVKDGAAWAALEYMRWRRSHDQSRRADDGYGRLMVIPVGIVHTDKSRYLSRMSVRWGTPIDVVSFAERYLPEAGPDSPSDADTREAVRKLTKEIARRMVALTINAPDWDTVHAARMARDILWKDERNIPMANFAQISQQLIKLFSVSDGPASLRRVKRTLLRYYSFLNFTSLSHSSLSAVLPDSLSPRAPSTGEALLTFSRELAGTFLRFRFLLFLPVFLVHIPAYLLAHLGMRVLSSPYEEETHAQFKAVFGMIGAGISYGVAGSLLVRVLQRLPMSVAFSNESNGIKDPVAQVLRRAAVWLLCPGGPLKSGIQSLVSICGVAWLLSKWHNRLVGTNYRQFKRLVASLKLLIGLLSPRTADLTPDELQQYAKPPLPPVNPFLKRRSPPTSTGQPNGNGHSIDNDFCNGSRPANQNEPRPPTPSFRRLMRPLLSARAEATDALAKYLVDVENTSDLHNGELVDILQQLKKHGAHF</sequence>
<dbReference type="InParanoid" id="A0A165CXV9"/>
<dbReference type="GO" id="GO:0004366">
    <property type="term" value="F:glycerol-3-phosphate O-acyltransferase activity"/>
    <property type="evidence" value="ECO:0007669"/>
    <property type="project" value="TreeGrafter"/>
</dbReference>
<feature type="domain" description="Phospholipid/glycerol acyltransferase" evidence="3">
    <location>
        <begin position="38"/>
        <end position="191"/>
    </location>
</feature>
<dbReference type="AlphaFoldDB" id="A0A165CXV9"/>
<dbReference type="PANTHER" id="PTHR31605:SF0">
    <property type="entry name" value="GLYCEROL-3-PHOSPHATE O-ACYLTRANSFERASE 1"/>
    <property type="match status" value="1"/>
</dbReference>
<dbReference type="GO" id="GO:0008654">
    <property type="term" value="P:phospholipid biosynthetic process"/>
    <property type="evidence" value="ECO:0007669"/>
    <property type="project" value="TreeGrafter"/>
</dbReference>
<evidence type="ECO:0000313" key="4">
    <source>
        <dbReference type="EMBL" id="KZT03700.1"/>
    </source>
</evidence>
<proteinExistence type="predicted"/>
<dbReference type="InterPro" id="IPR052744">
    <property type="entry name" value="GPAT/DAPAT"/>
</dbReference>
<dbReference type="OrthoDB" id="1044435at2759"/>
<dbReference type="Proteomes" id="UP000076871">
    <property type="component" value="Unassembled WGS sequence"/>
</dbReference>
<dbReference type="SMART" id="SM00563">
    <property type="entry name" value="PlsC"/>
    <property type="match status" value="1"/>
</dbReference>
<feature type="transmembrane region" description="Helical" evidence="2">
    <location>
        <begin position="399"/>
        <end position="420"/>
    </location>
</feature>
<dbReference type="GeneID" id="63822858"/>
<keyword evidence="5" id="KW-1185">Reference proteome</keyword>
<keyword evidence="4" id="KW-0012">Acyltransferase</keyword>
<keyword evidence="2" id="KW-0472">Membrane</keyword>
<dbReference type="EMBL" id="KV427642">
    <property type="protein sequence ID" value="KZT03700.1"/>
    <property type="molecule type" value="Genomic_DNA"/>
</dbReference>
<feature type="compositionally biased region" description="Polar residues" evidence="1">
    <location>
        <begin position="536"/>
        <end position="549"/>
    </location>
</feature>
<feature type="transmembrane region" description="Helical" evidence="2">
    <location>
        <begin position="358"/>
        <end position="379"/>
    </location>
</feature>
<dbReference type="InterPro" id="IPR002123">
    <property type="entry name" value="Plipid/glycerol_acylTrfase"/>
</dbReference>
<organism evidence="4 5">
    <name type="scientific">Laetiporus sulphureus 93-53</name>
    <dbReference type="NCBI Taxonomy" id="1314785"/>
    <lineage>
        <taxon>Eukaryota</taxon>
        <taxon>Fungi</taxon>
        <taxon>Dikarya</taxon>
        <taxon>Basidiomycota</taxon>
        <taxon>Agaricomycotina</taxon>
        <taxon>Agaricomycetes</taxon>
        <taxon>Polyporales</taxon>
        <taxon>Laetiporus</taxon>
    </lineage>
</organism>
<reference evidence="4 5" key="1">
    <citation type="journal article" date="2016" name="Mol. Biol. Evol.">
        <title>Comparative Genomics of Early-Diverging Mushroom-Forming Fungi Provides Insights into the Origins of Lignocellulose Decay Capabilities.</title>
        <authorList>
            <person name="Nagy L.G."/>
            <person name="Riley R."/>
            <person name="Tritt A."/>
            <person name="Adam C."/>
            <person name="Daum C."/>
            <person name="Floudas D."/>
            <person name="Sun H."/>
            <person name="Yadav J.S."/>
            <person name="Pangilinan J."/>
            <person name="Larsson K.H."/>
            <person name="Matsuura K."/>
            <person name="Barry K."/>
            <person name="Labutti K."/>
            <person name="Kuo R."/>
            <person name="Ohm R.A."/>
            <person name="Bhattacharya S.S."/>
            <person name="Shirouzu T."/>
            <person name="Yoshinaga Y."/>
            <person name="Martin F.M."/>
            <person name="Grigoriev I.V."/>
            <person name="Hibbett D.S."/>
        </authorList>
    </citation>
    <scope>NUCLEOTIDE SEQUENCE [LARGE SCALE GENOMIC DNA]</scope>
    <source>
        <strain evidence="4 5">93-53</strain>
    </source>
</reference>
<dbReference type="GO" id="GO:0016287">
    <property type="term" value="F:glycerone-phosphate O-acyltransferase activity"/>
    <property type="evidence" value="ECO:0007669"/>
    <property type="project" value="TreeGrafter"/>
</dbReference>
<dbReference type="RefSeq" id="XP_040761440.1">
    <property type="nucleotide sequence ID" value="XM_040905829.1"/>
</dbReference>
<gene>
    <name evidence="4" type="ORF">LAESUDRAFT_683555</name>
</gene>
<dbReference type="PANTHER" id="PTHR31605">
    <property type="entry name" value="GLYCEROL-3-PHOSPHATE O-ACYLTRANSFERASE 1"/>
    <property type="match status" value="1"/>
</dbReference>